<dbReference type="InterPro" id="IPR013560">
    <property type="entry name" value="DUF1722"/>
</dbReference>
<sequence length="320" mass="35341">MFARPRVVVSRCLGFAHCRYDGSTISAPEVRSLEREVEFHTVCPEMGIGLPAPRQPLRLVGEREPRLVQPATGNDFTHPMRRFAEEFLSSLPPVDGFILKNRSPSCGIADAKVYSSTEKGTAIARRAGMFGGAVRERFPDLPTEDEGRLTNRPLREAFLTSIFALAALREAEASGRMNDLVTFHARNKLLLMALGQARLAELGRIVANADRLPVLDAFRRYRVAFQAALARPLRRPSAANALLHAFGYVTDGLSPGERAYFLEILAEYRAGHVPLSAPVGVLRAWIVRFDVAYLADQRLFFPFPSSLLSPADSGQGREPP</sequence>
<name>A0A410FVP0_BIPS1</name>
<dbReference type="Proteomes" id="UP000287233">
    <property type="component" value="Chromosome"/>
</dbReference>
<dbReference type="PANTHER" id="PTHR30087:SF0">
    <property type="entry name" value="INNER MEMBRANE PROTEIN"/>
    <property type="match status" value="1"/>
</dbReference>
<evidence type="ECO:0000313" key="3">
    <source>
        <dbReference type="Proteomes" id="UP000287233"/>
    </source>
</evidence>
<feature type="domain" description="DUF1722" evidence="1">
    <location>
        <begin position="188"/>
        <end position="304"/>
    </location>
</feature>
<proteinExistence type="predicted"/>
<evidence type="ECO:0000313" key="2">
    <source>
        <dbReference type="EMBL" id="QAA77042.1"/>
    </source>
</evidence>
<dbReference type="Pfam" id="PF04463">
    <property type="entry name" value="2-thiour_desulf"/>
    <property type="match status" value="1"/>
</dbReference>
<gene>
    <name evidence="2" type="ORF">BIP78_1276</name>
</gene>
<dbReference type="InterPro" id="IPR007553">
    <property type="entry name" value="2-thiour_desulf"/>
</dbReference>
<reference evidence="3" key="1">
    <citation type="submission" date="2018-12" db="EMBL/GenBank/DDBJ databases">
        <title>Complete genome sequence of an uncultured bacterium of the candidate phylum Bipolaricaulota.</title>
        <authorList>
            <person name="Kadnikov V.V."/>
            <person name="Mardanov A.V."/>
            <person name="Beletsky A.V."/>
            <person name="Frank Y.A."/>
            <person name="Karnachuk O.V."/>
            <person name="Ravin N.V."/>
        </authorList>
    </citation>
    <scope>NUCLEOTIDE SEQUENCE [LARGE SCALE GENOMIC DNA]</scope>
</reference>
<evidence type="ECO:0000259" key="1">
    <source>
        <dbReference type="Pfam" id="PF08349"/>
    </source>
</evidence>
<dbReference type="KEGG" id="bih:BIP78_1276"/>
<dbReference type="PANTHER" id="PTHR30087">
    <property type="entry name" value="INNER MEMBRANE PROTEIN"/>
    <property type="match status" value="1"/>
</dbReference>
<organism evidence="2 3">
    <name type="scientific">Bipolaricaulis sibiricus</name>
    <dbReference type="NCBI Taxonomy" id="2501609"/>
    <lineage>
        <taxon>Bacteria</taxon>
        <taxon>Candidatus Bipolaricaulota</taxon>
        <taxon>Candidatus Bipolaricaulia</taxon>
        <taxon>Candidatus Bipolaricaulales</taxon>
        <taxon>Candidatus Bipolaricaulaceae</taxon>
        <taxon>Candidatus Bipolaricaulis</taxon>
    </lineage>
</organism>
<dbReference type="Pfam" id="PF08349">
    <property type="entry name" value="DUF1722"/>
    <property type="match status" value="1"/>
</dbReference>
<protein>
    <submittedName>
        <fullName evidence="2">YbgA</fullName>
    </submittedName>
</protein>
<accession>A0A410FVP0</accession>
<dbReference type="AlphaFoldDB" id="A0A410FVP0"/>
<dbReference type="EMBL" id="CP034928">
    <property type="protein sequence ID" value="QAA77042.1"/>
    <property type="molecule type" value="Genomic_DNA"/>
</dbReference>